<dbReference type="PROSITE" id="PS50268">
    <property type="entry name" value="CADHERIN_2"/>
    <property type="match status" value="1"/>
</dbReference>
<dbReference type="GO" id="GO:0016020">
    <property type="term" value="C:membrane"/>
    <property type="evidence" value="ECO:0007669"/>
    <property type="project" value="InterPro"/>
</dbReference>
<gene>
    <name evidence="5" type="ORF">E2986_05990</name>
</gene>
<keyword evidence="3" id="KW-1133">Transmembrane helix</keyword>
<evidence type="ECO:0000256" key="3">
    <source>
        <dbReference type="SAM" id="Phobius"/>
    </source>
</evidence>
<keyword evidence="1" id="KW-0106">Calcium</keyword>
<organism evidence="5 6">
    <name type="scientific">Frieseomelitta varia</name>
    <dbReference type="NCBI Taxonomy" id="561572"/>
    <lineage>
        <taxon>Eukaryota</taxon>
        <taxon>Metazoa</taxon>
        <taxon>Ecdysozoa</taxon>
        <taxon>Arthropoda</taxon>
        <taxon>Hexapoda</taxon>
        <taxon>Insecta</taxon>
        <taxon>Pterygota</taxon>
        <taxon>Neoptera</taxon>
        <taxon>Endopterygota</taxon>
        <taxon>Hymenoptera</taxon>
        <taxon>Apocrita</taxon>
        <taxon>Aculeata</taxon>
        <taxon>Apoidea</taxon>
        <taxon>Anthophila</taxon>
        <taxon>Apidae</taxon>
        <taxon>Frieseomelitta</taxon>
    </lineage>
</organism>
<protein>
    <recommendedName>
        <fullName evidence="4">Cadherin domain-containing protein</fullName>
    </recommendedName>
</protein>
<keyword evidence="3" id="KW-0472">Membrane</keyword>
<feature type="compositionally biased region" description="Polar residues" evidence="2">
    <location>
        <begin position="172"/>
        <end position="182"/>
    </location>
</feature>
<dbReference type="InterPro" id="IPR015919">
    <property type="entry name" value="Cadherin-like_sf"/>
</dbReference>
<feature type="region of interest" description="Disordered" evidence="2">
    <location>
        <begin position="103"/>
        <end position="127"/>
    </location>
</feature>
<proteinExistence type="predicted"/>
<dbReference type="AlphaFoldDB" id="A0A833S2E5"/>
<evidence type="ECO:0000256" key="1">
    <source>
        <dbReference type="PROSITE-ProRule" id="PRU00043"/>
    </source>
</evidence>
<dbReference type="GO" id="GO:0007156">
    <property type="term" value="P:homophilic cell adhesion via plasma membrane adhesion molecules"/>
    <property type="evidence" value="ECO:0007669"/>
    <property type="project" value="InterPro"/>
</dbReference>
<feature type="compositionally biased region" description="Basic and acidic residues" evidence="2">
    <location>
        <begin position="304"/>
        <end position="324"/>
    </location>
</feature>
<feature type="region of interest" description="Disordered" evidence="2">
    <location>
        <begin position="146"/>
        <end position="198"/>
    </location>
</feature>
<name>A0A833S2E5_9HYME</name>
<feature type="region of interest" description="Disordered" evidence="2">
    <location>
        <begin position="303"/>
        <end position="324"/>
    </location>
</feature>
<dbReference type="Gene3D" id="2.60.40.60">
    <property type="entry name" value="Cadherins"/>
    <property type="match status" value="1"/>
</dbReference>
<dbReference type="EMBL" id="WNWW01000372">
    <property type="protein sequence ID" value="KAF3425601.1"/>
    <property type="molecule type" value="Genomic_DNA"/>
</dbReference>
<dbReference type="InterPro" id="IPR002126">
    <property type="entry name" value="Cadherin-like_dom"/>
</dbReference>
<accession>A0A833S2E5</accession>
<evidence type="ECO:0000259" key="4">
    <source>
        <dbReference type="PROSITE" id="PS50268"/>
    </source>
</evidence>
<keyword evidence="6" id="KW-1185">Reference proteome</keyword>
<dbReference type="GO" id="GO:0005509">
    <property type="term" value="F:calcium ion binding"/>
    <property type="evidence" value="ECO:0007669"/>
    <property type="project" value="UniProtKB-UniRule"/>
</dbReference>
<dbReference type="Proteomes" id="UP000655588">
    <property type="component" value="Unassembled WGS sequence"/>
</dbReference>
<evidence type="ECO:0000313" key="6">
    <source>
        <dbReference type="Proteomes" id="UP000655588"/>
    </source>
</evidence>
<reference evidence="5" key="1">
    <citation type="submission" date="2019-11" db="EMBL/GenBank/DDBJ databases">
        <title>The nuclear and mitochondrial genomes of Frieseomelitta varia - a highly eusocial stingless bee (Meliponini) with a permanently sterile worker caste.</title>
        <authorList>
            <person name="Freitas F.C.P."/>
            <person name="Lourenco A.P."/>
            <person name="Nunes F.M.F."/>
            <person name="Paschoal A.R."/>
            <person name="Abreu F.C.P."/>
            <person name="Barbin F.O."/>
            <person name="Bataglia L."/>
            <person name="Cardoso-Junior C.A.M."/>
            <person name="Cervoni M.S."/>
            <person name="Silva S.R."/>
            <person name="Dalarmi F."/>
            <person name="Del Lama M.A."/>
            <person name="Depintor T.S."/>
            <person name="Ferreira K.M."/>
            <person name="Goria P.S."/>
            <person name="Jaskot M.C."/>
            <person name="Lago D.C."/>
            <person name="Luna-Lucena D."/>
            <person name="Moda L.M."/>
            <person name="Nascimento L."/>
            <person name="Pedrino M."/>
            <person name="Rabico F.O."/>
            <person name="Sanches F.C."/>
            <person name="Santos D.E."/>
            <person name="Santos C.G."/>
            <person name="Vieira J."/>
            <person name="Lopes T.F."/>
            <person name="Barchuk A.R."/>
            <person name="Hartfelder K."/>
            <person name="Simoes Z.L.P."/>
            <person name="Bitondi M.M.G."/>
            <person name="Pinheiro D.G."/>
        </authorList>
    </citation>
    <scope>NUCLEOTIDE SEQUENCE</scope>
    <source>
        <strain evidence="5">USP_RPSP 00005682</strain>
        <tissue evidence="5">Whole individual</tissue>
    </source>
</reference>
<comment type="caution">
    <text evidence="5">The sequence shown here is derived from an EMBL/GenBank/DDBJ whole genome shotgun (WGS) entry which is preliminary data.</text>
</comment>
<dbReference type="CDD" id="cd11304">
    <property type="entry name" value="Cadherin_repeat"/>
    <property type="match status" value="1"/>
</dbReference>
<evidence type="ECO:0000256" key="2">
    <source>
        <dbReference type="SAM" id="MobiDB-lite"/>
    </source>
</evidence>
<evidence type="ECO:0000313" key="5">
    <source>
        <dbReference type="EMBL" id="KAF3425601.1"/>
    </source>
</evidence>
<keyword evidence="3" id="KW-0812">Transmembrane</keyword>
<sequence>MWIDRNLVLLDTEPVGSMVTRARAKDNEQDQLTYGLEPLGHNYNGNDSPQPPLPFFIDNRTGIIYVNETLKDKGGQDLFLYVTVSDGQLTTKTEVYVAIQNTSDPKEPDWTRNPVSSAGRRRPPLLPGVVPGQGLFRKLGIPPSPVAVPPSIPKTTRLQPEEAKQAEADASPATTGVPQQSTEENEVEGPALSSKIAPAEAPPSQDIAITLVPVTAVCVLLVGLGMGAWSLRNKFCRNRKSKEDTVPRRIRFIDEVSRRVTLKNERYRGKLLEGKEQASVSVSNISDDPSLVLKRWRGPKAHNNRYEPWEKENQGAQNKQEDKWEFPRHRLKVGNYSNLKIIDGYKRI</sequence>
<dbReference type="SMART" id="SM00112">
    <property type="entry name" value="CA"/>
    <property type="match status" value="1"/>
</dbReference>
<feature type="transmembrane region" description="Helical" evidence="3">
    <location>
        <begin position="207"/>
        <end position="231"/>
    </location>
</feature>
<feature type="domain" description="Cadherin" evidence="4">
    <location>
        <begin position="11"/>
        <end position="110"/>
    </location>
</feature>
<dbReference type="SUPFAM" id="SSF49313">
    <property type="entry name" value="Cadherin-like"/>
    <property type="match status" value="1"/>
</dbReference>